<dbReference type="Proteomes" id="UP000280346">
    <property type="component" value="Unassembled WGS sequence"/>
</dbReference>
<organism evidence="1 2">
    <name type="scientific">Azospirillum doebereinerae</name>
    <dbReference type="NCBI Taxonomy" id="92933"/>
    <lineage>
        <taxon>Bacteria</taxon>
        <taxon>Pseudomonadati</taxon>
        <taxon>Pseudomonadota</taxon>
        <taxon>Alphaproteobacteria</taxon>
        <taxon>Rhodospirillales</taxon>
        <taxon>Azospirillaceae</taxon>
        <taxon>Azospirillum</taxon>
    </lineage>
</organism>
<protein>
    <submittedName>
        <fullName evidence="1">Uncharacterized protein</fullName>
    </submittedName>
</protein>
<evidence type="ECO:0000313" key="2">
    <source>
        <dbReference type="Proteomes" id="UP000280346"/>
    </source>
</evidence>
<comment type="caution">
    <text evidence="1">The sequence shown here is derived from an EMBL/GenBank/DDBJ whole genome shotgun (WGS) entry which is preliminary data.</text>
</comment>
<sequence>MARNAWVKSSKGDRVLYSSIASINHNAGKVYIKDINNNFLLTIYTDTPEEEMKLLNDQMDMIENGAPMPAKKTA</sequence>
<dbReference type="EMBL" id="RZIJ01000058">
    <property type="protein sequence ID" value="RUQ60051.1"/>
    <property type="molecule type" value="Genomic_DNA"/>
</dbReference>
<accession>A0A433IZ76</accession>
<dbReference type="AlphaFoldDB" id="A0A433IZ76"/>
<dbReference type="RefSeq" id="WP_127005173.1">
    <property type="nucleotide sequence ID" value="NZ_RZIJ01000058.1"/>
</dbReference>
<proteinExistence type="predicted"/>
<keyword evidence="2" id="KW-1185">Reference proteome</keyword>
<reference evidence="1 2" key="1">
    <citation type="submission" date="2018-12" db="EMBL/GenBank/DDBJ databases">
        <authorList>
            <person name="Yang Y."/>
        </authorList>
    </citation>
    <scope>NUCLEOTIDE SEQUENCE [LARGE SCALE GENOMIC DNA]</scope>
    <source>
        <strain evidence="1 2">GSF71</strain>
    </source>
</reference>
<name>A0A433IZ76_9PROT</name>
<evidence type="ECO:0000313" key="1">
    <source>
        <dbReference type="EMBL" id="RUQ60051.1"/>
    </source>
</evidence>
<gene>
    <name evidence="1" type="ORF">EJ913_30895</name>
</gene>